<evidence type="ECO:0000313" key="1">
    <source>
        <dbReference type="EnsemblPlants" id="AVESA.00010b.r2.6CG1147650.1.CDS"/>
    </source>
</evidence>
<sequence length="264" mass="29315">MDQILHSTPVFYSVPEITNPWKSTDEELVRFFMERGLKISNSTDRLEDLSRRRPEKLPSVFLTDGVFSPSEGWQTDQGRWVPKKVSSVGNSMLGVKTTLEFKPNNGSIKVDVGQMVIYSGLFTHLDGLFFDEGLSLCCVFPKGKGPSPAPDPCNGFVPPPLGEWKEDLRTNFDATDFCPLGVEDYGVVGGPKKRHRGGGRGWEGYTKIYTKDPDRMYAACNHCTTMLKIKPGSGTGSQSHHNKSCRFKNLPTTEMSDLTSTPLV</sequence>
<reference evidence="1" key="2">
    <citation type="submission" date="2025-09" db="UniProtKB">
        <authorList>
            <consortium name="EnsemblPlants"/>
        </authorList>
    </citation>
    <scope>IDENTIFICATION</scope>
</reference>
<reference evidence="1" key="1">
    <citation type="submission" date="2021-05" db="EMBL/GenBank/DDBJ databases">
        <authorList>
            <person name="Scholz U."/>
            <person name="Mascher M."/>
            <person name="Fiebig A."/>
        </authorList>
    </citation>
    <scope>NUCLEOTIDE SEQUENCE [LARGE SCALE GENOMIC DNA]</scope>
</reference>
<dbReference type="EnsemblPlants" id="AVESA.00010b.r2.6CG1147650.1">
    <property type="protein sequence ID" value="AVESA.00010b.r2.6CG1147650.1.CDS"/>
    <property type="gene ID" value="AVESA.00010b.r2.6CG1147650"/>
</dbReference>
<keyword evidence="2" id="KW-1185">Reference proteome</keyword>
<evidence type="ECO:0000313" key="2">
    <source>
        <dbReference type="Proteomes" id="UP001732700"/>
    </source>
</evidence>
<proteinExistence type="predicted"/>
<accession>A0ACD5Z8M8</accession>
<protein>
    <submittedName>
        <fullName evidence="1">Uncharacterized protein</fullName>
    </submittedName>
</protein>
<name>A0ACD5Z8M8_AVESA</name>
<dbReference type="Proteomes" id="UP001732700">
    <property type="component" value="Chromosome 6C"/>
</dbReference>
<organism evidence="1 2">
    <name type="scientific">Avena sativa</name>
    <name type="common">Oat</name>
    <dbReference type="NCBI Taxonomy" id="4498"/>
    <lineage>
        <taxon>Eukaryota</taxon>
        <taxon>Viridiplantae</taxon>
        <taxon>Streptophyta</taxon>
        <taxon>Embryophyta</taxon>
        <taxon>Tracheophyta</taxon>
        <taxon>Spermatophyta</taxon>
        <taxon>Magnoliopsida</taxon>
        <taxon>Liliopsida</taxon>
        <taxon>Poales</taxon>
        <taxon>Poaceae</taxon>
        <taxon>BOP clade</taxon>
        <taxon>Pooideae</taxon>
        <taxon>Poodae</taxon>
        <taxon>Poeae</taxon>
        <taxon>Poeae Chloroplast Group 1 (Aveneae type)</taxon>
        <taxon>Aveninae</taxon>
        <taxon>Avena</taxon>
    </lineage>
</organism>